<dbReference type="SUPFAM" id="SSF52172">
    <property type="entry name" value="CheY-like"/>
    <property type="match status" value="1"/>
</dbReference>
<dbReference type="CDD" id="cd17546">
    <property type="entry name" value="REC_hyHK_CKI1_RcsC-like"/>
    <property type="match status" value="1"/>
</dbReference>
<comment type="caution">
    <text evidence="2">Lacks conserved residue(s) required for the propagation of feature annotation.</text>
</comment>
<dbReference type="Pfam" id="PF00072">
    <property type="entry name" value="Response_reg"/>
    <property type="match status" value="1"/>
</dbReference>
<evidence type="ECO:0000259" key="3">
    <source>
        <dbReference type="PROSITE" id="PS50110"/>
    </source>
</evidence>
<dbReference type="Gene3D" id="3.40.50.2300">
    <property type="match status" value="1"/>
</dbReference>
<dbReference type="InterPro" id="IPR009875">
    <property type="entry name" value="PilZ_domain"/>
</dbReference>
<dbReference type="PANTHER" id="PTHR44591">
    <property type="entry name" value="STRESS RESPONSE REGULATOR PROTEIN 1"/>
    <property type="match status" value="1"/>
</dbReference>
<dbReference type="InterPro" id="IPR011006">
    <property type="entry name" value="CheY-like_superfamily"/>
</dbReference>
<reference evidence="5" key="1">
    <citation type="submission" date="2018-03" db="EMBL/GenBank/DDBJ databases">
        <authorList>
            <person name="Zecchin S."/>
        </authorList>
    </citation>
    <scope>NUCLEOTIDE SEQUENCE [LARGE SCALE GENOMIC DNA]</scope>
</reference>
<dbReference type="SMART" id="SM00448">
    <property type="entry name" value="REC"/>
    <property type="match status" value="1"/>
</dbReference>
<evidence type="ECO:0000256" key="2">
    <source>
        <dbReference type="PROSITE-ProRule" id="PRU00169"/>
    </source>
</evidence>
<dbReference type="OrthoDB" id="5387333at2"/>
<dbReference type="AlphaFoldDB" id="A0A2U3QJ76"/>
<dbReference type="EMBL" id="OUUY01000101">
    <property type="protein sequence ID" value="SPQ01405.1"/>
    <property type="molecule type" value="Genomic_DNA"/>
</dbReference>
<name>A0A2U3QJ76_9BACT</name>
<dbReference type="Pfam" id="PF07238">
    <property type="entry name" value="PilZ"/>
    <property type="match status" value="1"/>
</dbReference>
<dbReference type="SUPFAM" id="SSF141371">
    <property type="entry name" value="PilZ domain-like"/>
    <property type="match status" value="1"/>
</dbReference>
<gene>
    <name evidence="4" type="ORF">NBG4_530011</name>
</gene>
<dbReference type="GO" id="GO:0035438">
    <property type="term" value="F:cyclic-di-GMP binding"/>
    <property type="evidence" value="ECO:0007669"/>
    <property type="project" value="InterPro"/>
</dbReference>
<proteinExistence type="predicted"/>
<feature type="domain" description="Response regulatory" evidence="3">
    <location>
        <begin position="29"/>
        <end position="145"/>
    </location>
</feature>
<evidence type="ECO:0000256" key="1">
    <source>
        <dbReference type="ARBA" id="ARBA00022553"/>
    </source>
</evidence>
<dbReference type="GO" id="GO:0000160">
    <property type="term" value="P:phosphorelay signal transduction system"/>
    <property type="evidence" value="ECO:0007669"/>
    <property type="project" value="InterPro"/>
</dbReference>
<protein>
    <recommendedName>
        <fullName evidence="3">Response regulatory domain-containing protein</fullName>
    </recommendedName>
</protein>
<sequence>MNYCNSHFLPLILIRYLGNFFLGGSVGKNIVLAYDDKTFLMYMGLLLKRFGFQLLTAKDGHEALRLIKSNPCDLVMLGVNMPTLDGIETLRLIKSDKSVSHLPVIMVSTDTSTEMMKACQDLDCVDFLPKPIKVDQLHAAIQKSFFQQGGHCRKHIRVSCSRKIVVEFQGRQRHFYTETFSEGGVYLRTEDPLPVGSDVVLSLNLDDGKQRRYKGTVVYIKKEVGDFSNISPGMAIQFIELATRDNLELNSFIKDLVAGDILDEQGDNKILES</sequence>
<dbReference type="Gene3D" id="2.40.10.220">
    <property type="entry name" value="predicted glycosyltransferase like domains"/>
    <property type="match status" value="1"/>
</dbReference>
<keyword evidence="1" id="KW-0597">Phosphoprotein</keyword>
<dbReference type="Proteomes" id="UP000245125">
    <property type="component" value="Unassembled WGS sequence"/>
</dbReference>
<dbReference type="InterPro" id="IPR050595">
    <property type="entry name" value="Bact_response_regulator"/>
</dbReference>
<dbReference type="InterPro" id="IPR001789">
    <property type="entry name" value="Sig_transdc_resp-reg_receiver"/>
</dbReference>
<keyword evidence="5" id="KW-1185">Reference proteome</keyword>
<organism evidence="4 5">
    <name type="scientific">Candidatus Sulfobium mesophilum</name>
    <dbReference type="NCBI Taxonomy" id="2016548"/>
    <lineage>
        <taxon>Bacteria</taxon>
        <taxon>Pseudomonadati</taxon>
        <taxon>Nitrospirota</taxon>
        <taxon>Nitrospiria</taxon>
        <taxon>Nitrospirales</taxon>
        <taxon>Nitrospiraceae</taxon>
        <taxon>Candidatus Sulfobium</taxon>
    </lineage>
</organism>
<evidence type="ECO:0000313" key="4">
    <source>
        <dbReference type="EMBL" id="SPQ01405.1"/>
    </source>
</evidence>
<dbReference type="PROSITE" id="PS50110">
    <property type="entry name" value="RESPONSE_REGULATORY"/>
    <property type="match status" value="1"/>
</dbReference>
<dbReference type="PANTHER" id="PTHR44591:SF3">
    <property type="entry name" value="RESPONSE REGULATORY DOMAIN-CONTAINING PROTEIN"/>
    <property type="match status" value="1"/>
</dbReference>
<evidence type="ECO:0000313" key="5">
    <source>
        <dbReference type="Proteomes" id="UP000245125"/>
    </source>
</evidence>
<accession>A0A2U3QJ76</accession>